<feature type="region of interest" description="Disordered" evidence="2">
    <location>
        <begin position="193"/>
        <end position="214"/>
    </location>
</feature>
<organism evidence="3 4">
    <name type="scientific">Pristionchus mayeri</name>
    <dbReference type="NCBI Taxonomy" id="1317129"/>
    <lineage>
        <taxon>Eukaryota</taxon>
        <taxon>Metazoa</taxon>
        <taxon>Ecdysozoa</taxon>
        <taxon>Nematoda</taxon>
        <taxon>Chromadorea</taxon>
        <taxon>Rhabditida</taxon>
        <taxon>Rhabditina</taxon>
        <taxon>Diplogasteromorpha</taxon>
        <taxon>Diplogasteroidea</taxon>
        <taxon>Neodiplogasteridae</taxon>
        <taxon>Pristionchus</taxon>
    </lineage>
</organism>
<reference evidence="4" key="1">
    <citation type="submission" date="2022-10" db="EMBL/GenBank/DDBJ databases">
        <title>Genome assembly of Pristionchus species.</title>
        <authorList>
            <person name="Yoshida K."/>
            <person name="Sommer R.J."/>
        </authorList>
    </citation>
    <scope>NUCLEOTIDE SEQUENCE [LARGE SCALE GENOMIC DNA]</scope>
    <source>
        <strain evidence="4">RS5460</strain>
    </source>
</reference>
<evidence type="ECO:0000256" key="1">
    <source>
        <dbReference type="SAM" id="Coils"/>
    </source>
</evidence>
<name>A0AAN5I6F0_9BILA</name>
<evidence type="ECO:0000256" key="2">
    <source>
        <dbReference type="SAM" id="MobiDB-lite"/>
    </source>
</evidence>
<keyword evidence="4" id="KW-1185">Reference proteome</keyword>
<dbReference type="AlphaFoldDB" id="A0AAN5I6F0"/>
<protein>
    <submittedName>
        <fullName evidence="3">Uncharacterized protein</fullName>
    </submittedName>
</protein>
<comment type="caution">
    <text evidence="3">The sequence shown here is derived from an EMBL/GenBank/DDBJ whole genome shotgun (WGS) entry which is preliminary data.</text>
</comment>
<accession>A0AAN5I6F0</accession>
<dbReference type="EMBL" id="BTRK01000005">
    <property type="protein sequence ID" value="GMR54088.1"/>
    <property type="molecule type" value="Genomic_DNA"/>
</dbReference>
<sequence length="525" mass="59739">TIRINKLVGYEQRNDSDKGMTDANTKRNIESDTEIYEIKQRILELQSDDSAKLAEAEKREKESSTSEEIRELEELLEISNDNSKRLGNELAQSKAMIGAISEDRQILLSAVSVLNKRVEDVTGLNQQLEYQLDLSSRQYGLQAQQESAKQIEDLGLRVMKAENSLAAAKMQATNWRERYDEVFDQLAHLQRKQSETGIANTPEESSGRDLQGGIGRDKDLLLENALLRKELEHMRRIMESKNYGPNISSKSLVDSKKRKIENSGEIMKVSSNSIEEGSSAGVSQALASTVKQNENVTIQENLMAILRPHRAITGYVLNIDASLRRLFNSLKECDEKQLLEIEQRLFKWNTRCEVCCVSIGFRSIHNLFEHLIGTHHQLALRKSESRVSQAAFDHWETMLRQCKKQSQNSRVQPSALPEAQGRTNRKGRVEEDVLRCTVPHHVPVSNVAETLCSLSNKWKELNMEKKREFRKKKQGVIVSCGLCKKDNLAIDNFFGHVGSVFHIRQMKQNAIKLCEESVNALMNEM</sequence>
<gene>
    <name evidence="3" type="ORF">PMAYCL1PPCAC_24283</name>
</gene>
<feature type="compositionally biased region" description="Polar residues" evidence="2">
    <location>
        <begin position="195"/>
        <end position="204"/>
    </location>
</feature>
<dbReference type="Proteomes" id="UP001328107">
    <property type="component" value="Unassembled WGS sequence"/>
</dbReference>
<keyword evidence="1" id="KW-0175">Coiled coil</keyword>
<proteinExistence type="predicted"/>
<feature type="coiled-coil region" evidence="1">
    <location>
        <begin position="151"/>
        <end position="192"/>
    </location>
</feature>
<evidence type="ECO:0000313" key="4">
    <source>
        <dbReference type="Proteomes" id="UP001328107"/>
    </source>
</evidence>
<feature type="non-terminal residue" evidence="3">
    <location>
        <position position="1"/>
    </location>
</feature>
<evidence type="ECO:0000313" key="3">
    <source>
        <dbReference type="EMBL" id="GMR54088.1"/>
    </source>
</evidence>
<feature type="region of interest" description="Disordered" evidence="2">
    <location>
        <begin position="404"/>
        <end position="426"/>
    </location>
</feature>